<dbReference type="VEuPathDB" id="VectorBase:LOC119171566"/>
<dbReference type="Pfam" id="PF01431">
    <property type="entry name" value="Peptidase_M13"/>
    <property type="match status" value="1"/>
</dbReference>
<evidence type="ECO:0000313" key="3">
    <source>
        <dbReference type="Proteomes" id="UP000821866"/>
    </source>
</evidence>
<dbReference type="Proteomes" id="UP000821866">
    <property type="component" value="Chromosome 6"/>
</dbReference>
<keyword evidence="3" id="KW-1185">Reference proteome</keyword>
<dbReference type="InterPro" id="IPR042089">
    <property type="entry name" value="Peptidase_M13_dom_2"/>
</dbReference>
<dbReference type="PANTHER" id="PTHR11733:SF241">
    <property type="entry name" value="GH26575P-RELATED"/>
    <property type="match status" value="1"/>
</dbReference>
<dbReference type="EMBL" id="JABSTU010000008">
    <property type="protein sequence ID" value="KAH8023007.1"/>
    <property type="molecule type" value="Genomic_DNA"/>
</dbReference>
<reference evidence="2" key="2">
    <citation type="submission" date="2021-09" db="EMBL/GenBank/DDBJ databases">
        <authorList>
            <person name="Jia N."/>
            <person name="Wang J."/>
            <person name="Shi W."/>
            <person name="Du L."/>
            <person name="Sun Y."/>
            <person name="Zhan W."/>
            <person name="Jiang J."/>
            <person name="Wang Q."/>
            <person name="Zhang B."/>
            <person name="Ji P."/>
            <person name="Sakyi L.B."/>
            <person name="Cui X."/>
            <person name="Yuan T."/>
            <person name="Jiang B."/>
            <person name="Yang W."/>
            <person name="Lam T.T.-Y."/>
            <person name="Chang Q."/>
            <person name="Ding S."/>
            <person name="Wang X."/>
            <person name="Zhu J."/>
            <person name="Ruan X."/>
            <person name="Zhao L."/>
            <person name="Wei J."/>
            <person name="Que T."/>
            <person name="Du C."/>
            <person name="Cheng J."/>
            <person name="Dai P."/>
            <person name="Han X."/>
            <person name="Huang E."/>
            <person name="Gao Y."/>
            <person name="Liu J."/>
            <person name="Shao H."/>
            <person name="Ye R."/>
            <person name="Li L."/>
            <person name="Wei W."/>
            <person name="Wang X."/>
            <person name="Wang C."/>
            <person name="Huo Q."/>
            <person name="Li W."/>
            <person name="Guo W."/>
            <person name="Chen H."/>
            <person name="Chen S."/>
            <person name="Zhou L."/>
            <person name="Zhou L."/>
            <person name="Ni X."/>
            <person name="Tian J."/>
            <person name="Zhou Y."/>
            <person name="Sheng Y."/>
            <person name="Liu T."/>
            <person name="Pan Y."/>
            <person name="Xia L."/>
            <person name="Li J."/>
            <person name="Zhao F."/>
            <person name="Cao W."/>
        </authorList>
    </citation>
    <scope>NUCLEOTIDE SEQUENCE</scope>
    <source>
        <strain evidence="2">Rmic-2018</strain>
        <tissue evidence="2">Larvae</tissue>
    </source>
</reference>
<dbReference type="GO" id="GO:0016485">
    <property type="term" value="P:protein processing"/>
    <property type="evidence" value="ECO:0007669"/>
    <property type="project" value="TreeGrafter"/>
</dbReference>
<dbReference type="InterPro" id="IPR000718">
    <property type="entry name" value="Peptidase_M13"/>
</dbReference>
<dbReference type="Gene3D" id="3.40.390.10">
    <property type="entry name" value="Collagenase (Catalytic Domain)"/>
    <property type="match status" value="1"/>
</dbReference>
<dbReference type="PANTHER" id="PTHR11733">
    <property type="entry name" value="ZINC METALLOPROTEASE FAMILY M13 NEPRILYSIN-RELATED"/>
    <property type="match status" value="1"/>
</dbReference>
<dbReference type="InterPro" id="IPR024079">
    <property type="entry name" value="MetalloPept_cat_dom_sf"/>
</dbReference>
<reference evidence="2" key="1">
    <citation type="journal article" date="2020" name="Cell">
        <title>Large-Scale Comparative Analyses of Tick Genomes Elucidate Their Genetic Diversity and Vector Capacities.</title>
        <authorList>
            <consortium name="Tick Genome and Microbiome Consortium (TIGMIC)"/>
            <person name="Jia N."/>
            <person name="Wang J."/>
            <person name="Shi W."/>
            <person name="Du L."/>
            <person name="Sun Y."/>
            <person name="Zhan W."/>
            <person name="Jiang J.F."/>
            <person name="Wang Q."/>
            <person name="Zhang B."/>
            <person name="Ji P."/>
            <person name="Bell-Sakyi L."/>
            <person name="Cui X.M."/>
            <person name="Yuan T.T."/>
            <person name="Jiang B.G."/>
            <person name="Yang W.F."/>
            <person name="Lam T.T."/>
            <person name="Chang Q.C."/>
            <person name="Ding S.J."/>
            <person name="Wang X.J."/>
            <person name="Zhu J.G."/>
            <person name="Ruan X.D."/>
            <person name="Zhao L."/>
            <person name="Wei J.T."/>
            <person name="Ye R.Z."/>
            <person name="Que T.C."/>
            <person name="Du C.H."/>
            <person name="Zhou Y.H."/>
            <person name="Cheng J.X."/>
            <person name="Dai P.F."/>
            <person name="Guo W.B."/>
            <person name="Han X.H."/>
            <person name="Huang E.J."/>
            <person name="Li L.F."/>
            <person name="Wei W."/>
            <person name="Gao Y.C."/>
            <person name="Liu J.Z."/>
            <person name="Shao H.Z."/>
            <person name="Wang X."/>
            <person name="Wang C.C."/>
            <person name="Yang T.C."/>
            <person name="Huo Q.B."/>
            <person name="Li W."/>
            <person name="Chen H.Y."/>
            <person name="Chen S.E."/>
            <person name="Zhou L.G."/>
            <person name="Ni X.B."/>
            <person name="Tian J.H."/>
            <person name="Sheng Y."/>
            <person name="Liu T."/>
            <person name="Pan Y.S."/>
            <person name="Xia L.Y."/>
            <person name="Li J."/>
            <person name="Zhao F."/>
            <person name="Cao W.C."/>
        </authorList>
    </citation>
    <scope>NUCLEOTIDE SEQUENCE</scope>
    <source>
        <strain evidence="2">Rmic-2018</strain>
    </source>
</reference>
<dbReference type="SUPFAM" id="SSF55486">
    <property type="entry name" value="Metalloproteases ('zincins'), catalytic domain"/>
    <property type="match status" value="1"/>
</dbReference>
<evidence type="ECO:0000259" key="1">
    <source>
        <dbReference type="Pfam" id="PF01431"/>
    </source>
</evidence>
<evidence type="ECO:0000313" key="2">
    <source>
        <dbReference type="EMBL" id="KAH8023007.1"/>
    </source>
</evidence>
<feature type="domain" description="Peptidase M13 C-terminal" evidence="1">
    <location>
        <begin position="359"/>
        <end position="552"/>
    </location>
</feature>
<sequence>MGAVATVTTTPMPSRNSLLNKIQALFASCLRPPVNDSTAPLKVFVDSQGLGFSGKATAVDAVLIMLRLSYLYDVQSVLSAHLLAVMSQPRAVLLRASVNRHYVRWLGDKPDNVSFSYHVLLDVYGEVENADKVVQLVSATENVVRRSAMSAMSANATPLEPILEDTDFRYYGNGATKTLLSTLRSSLSPDTLHLLVSWDVVRTMAPVVSPATVPGEGGTRFSRCWGLVQRSLGVPAVMTYLLHNLVPNTTEALHKMTNELRATYNALFSNEAFIWNSVPRTTLIEFQELQATPLFFPSGVESKEQLDAFYEAYPYTREDDSFLENWLTVHRLVDETQRNASGLDISIMLTPNAMTLASATTNKIVLPAPALLLPLFSADALASTNFAGLGHVLAHGMLRKLHNALTGPGESNGSAVLEPYNQCVQRSSPIYDPSPSASDAGATSEIDSVADLVGLHVSYEAFSERLQRRTLPYTNMTEQQVFFAMHCFKFCRIAPAMQRLQYATPTSGQDAASRAFKASRERCNAPLRNMKAFADAFKCRPSSPMNPDRKCTFW</sequence>
<dbReference type="AlphaFoldDB" id="A0A9J6DLN8"/>
<organism evidence="2 3">
    <name type="scientific">Rhipicephalus microplus</name>
    <name type="common">Cattle tick</name>
    <name type="synonym">Boophilus microplus</name>
    <dbReference type="NCBI Taxonomy" id="6941"/>
    <lineage>
        <taxon>Eukaryota</taxon>
        <taxon>Metazoa</taxon>
        <taxon>Ecdysozoa</taxon>
        <taxon>Arthropoda</taxon>
        <taxon>Chelicerata</taxon>
        <taxon>Arachnida</taxon>
        <taxon>Acari</taxon>
        <taxon>Parasitiformes</taxon>
        <taxon>Ixodida</taxon>
        <taxon>Ixodoidea</taxon>
        <taxon>Ixodidae</taxon>
        <taxon>Rhipicephalinae</taxon>
        <taxon>Rhipicephalus</taxon>
        <taxon>Boophilus</taxon>
    </lineage>
</organism>
<name>A0A9J6DLN8_RHIMP</name>
<dbReference type="GO" id="GO:0004222">
    <property type="term" value="F:metalloendopeptidase activity"/>
    <property type="evidence" value="ECO:0007669"/>
    <property type="project" value="InterPro"/>
</dbReference>
<comment type="caution">
    <text evidence="2">The sequence shown here is derived from an EMBL/GenBank/DDBJ whole genome shotgun (WGS) entry which is preliminary data.</text>
</comment>
<dbReference type="InterPro" id="IPR018497">
    <property type="entry name" value="Peptidase_M13_C"/>
</dbReference>
<accession>A0A9J6DLN8</accession>
<dbReference type="Gene3D" id="1.10.1380.10">
    <property type="entry name" value="Neutral endopeptidase , domain2"/>
    <property type="match status" value="1"/>
</dbReference>
<proteinExistence type="predicted"/>
<dbReference type="GO" id="GO:0005886">
    <property type="term" value="C:plasma membrane"/>
    <property type="evidence" value="ECO:0007669"/>
    <property type="project" value="TreeGrafter"/>
</dbReference>
<protein>
    <recommendedName>
        <fullName evidence="1">Peptidase M13 C-terminal domain-containing protein</fullName>
    </recommendedName>
</protein>
<dbReference type="PROSITE" id="PS51885">
    <property type="entry name" value="NEPRILYSIN"/>
    <property type="match status" value="1"/>
</dbReference>
<gene>
    <name evidence="2" type="ORF">HPB51_009611</name>
</gene>